<reference evidence="1" key="1">
    <citation type="submission" date="2021-02" db="EMBL/GenBank/DDBJ databases">
        <title>Genome-Resolved Metagenomics of a Microbial Community Performing Photosynthetic Biological Nutrient Removal.</title>
        <authorList>
            <person name="Mcdaniel E.A."/>
        </authorList>
    </citation>
    <scope>NUCLEOTIDE SEQUENCE</scope>
    <source>
        <strain evidence="1">UWPOB_OBS1</strain>
    </source>
</reference>
<evidence type="ECO:0000313" key="2">
    <source>
        <dbReference type="Proteomes" id="UP000664277"/>
    </source>
</evidence>
<dbReference type="Gene3D" id="3.40.50.10610">
    <property type="entry name" value="ABC-type transport auxiliary lipoprotein component"/>
    <property type="match status" value="1"/>
</dbReference>
<dbReference type="AlphaFoldDB" id="A0A8J7PLX2"/>
<sequence>MLAFQSIARQTRLPFQSTSLALLMTLIGSAFIPALGEADKDRLVVMPFGGPKTTAIDADILWKAKTGMTDPTKAELASIPRNLSDILNEKLAEKLGKSVVSSKELKQTLDDIGLSAAADKSSRQAELAKRLSAGYTIEGDVDRLEFDGNTVLSDKYVVIVSARLVKDGSTSPVWKASAKRFYKKVKAAKGRAVSNVFIEEQLPEIAESLADEIAKALGR</sequence>
<protein>
    <submittedName>
        <fullName evidence="1">Uncharacterized protein</fullName>
    </submittedName>
</protein>
<dbReference type="Proteomes" id="UP000664277">
    <property type="component" value="Unassembled WGS sequence"/>
</dbReference>
<proteinExistence type="predicted"/>
<evidence type="ECO:0000313" key="1">
    <source>
        <dbReference type="EMBL" id="MBN8660317.1"/>
    </source>
</evidence>
<organism evidence="1 2">
    <name type="scientific">Candidatus Obscuribacter phosphatis</name>
    <dbReference type="NCBI Taxonomy" id="1906157"/>
    <lineage>
        <taxon>Bacteria</taxon>
        <taxon>Bacillati</taxon>
        <taxon>Candidatus Melainabacteria</taxon>
        <taxon>Candidatus Obscuribacterales</taxon>
        <taxon>Candidatus Obscuribacteraceae</taxon>
        <taxon>Candidatus Obscuribacter</taxon>
    </lineage>
</organism>
<accession>A0A8J7PLX2</accession>
<name>A0A8J7PLX2_9BACT</name>
<dbReference type="EMBL" id="JAFLCK010000009">
    <property type="protein sequence ID" value="MBN8660317.1"/>
    <property type="molecule type" value="Genomic_DNA"/>
</dbReference>
<gene>
    <name evidence="1" type="ORF">J0M35_08155</name>
</gene>
<comment type="caution">
    <text evidence="1">The sequence shown here is derived from an EMBL/GenBank/DDBJ whole genome shotgun (WGS) entry which is preliminary data.</text>
</comment>